<evidence type="ECO:0000256" key="1">
    <source>
        <dbReference type="SAM" id="Coils"/>
    </source>
</evidence>
<accession>A0AAW2ZCZ1</accession>
<dbReference type="GO" id="GO:0005768">
    <property type="term" value="C:endosome"/>
    <property type="evidence" value="ECO:0007669"/>
    <property type="project" value="TreeGrafter"/>
</dbReference>
<evidence type="ECO:0000256" key="2">
    <source>
        <dbReference type="SAM" id="MobiDB-lite"/>
    </source>
</evidence>
<comment type="caution">
    <text evidence="4">The sequence shown here is derived from an EMBL/GenBank/DDBJ whole genome shotgun (WGS) entry which is preliminary data.</text>
</comment>
<dbReference type="SUPFAM" id="SSF48464">
    <property type="entry name" value="ENTH/VHS domain"/>
    <property type="match status" value="1"/>
</dbReference>
<dbReference type="PANTHER" id="PTHR12276">
    <property type="entry name" value="EPSIN/ENT-RELATED"/>
    <property type="match status" value="1"/>
</dbReference>
<feature type="compositionally biased region" description="Acidic residues" evidence="2">
    <location>
        <begin position="229"/>
        <end position="242"/>
    </location>
</feature>
<sequence>MNWLNQATSKAKSLVITGRNAVVYHFIEAKVREATSNQPCDSPRTLFREIAESTYTFDYYVMTMKTLWDRLKSTDKNWRHVYKSLLLMEHLLIFGDLKCVLELQDVESISKLETIKEFEYEEADSNPGQQIRELATRLVTLIKDKVRTEELRNMADNRSIIGFTPEGQPITNPKNEDQDLAPVDNQAEENHPPTPSKYVGSPIEYFDEDDIMSPEKHEKPVTPSRTVDEGEDADEDAYSTGELDDVVMDAEKLRAELDEARRTIFKLRTQNRELRRENDALKNKLRL</sequence>
<keyword evidence="1" id="KW-0175">Coiled coil</keyword>
<feature type="coiled-coil region" evidence="1">
    <location>
        <begin position="243"/>
        <end position="284"/>
    </location>
</feature>
<feature type="domain" description="ENTH" evidence="3">
    <location>
        <begin position="19"/>
        <end position="152"/>
    </location>
</feature>
<proteinExistence type="predicted"/>
<dbReference type="PANTHER" id="PTHR12276:SF45">
    <property type="entry name" value="CLATHRIN INTERACTOR 1"/>
    <property type="match status" value="1"/>
</dbReference>
<keyword evidence="5" id="KW-1185">Reference proteome</keyword>
<evidence type="ECO:0000313" key="5">
    <source>
        <dbReference type="Proteomes" id="UP001431209"/>
    </source>
</evidence>
<dbReference type="SMART" id="SM00273">
    <property type="entry name" value="ENTH"/>
    <property type="match status" value="1"/>
</dbReference>
<dbReference type="InterPro" id="IPR008942">
    <property type="entry name" value="ENTH_VHS"/>
</dbReference>
<dbReference type="Gene3D" id="1.25.40.90">
    <property type="match status" value="1"/>
</dbReference>
<name>A0AAW2ZCZ1_9EUKA</name>
<evidence type="ECO:0000313" key="4">
    <source>
        <dbReference type="EMBL" id="KAL0486908.1"/>
    </source>
</evidence>
<reference evidence="4 5" key="1">
    <citation type="submission" date="2024-03" db="EMBL/GenBank/DDBJ databases">
        <title>The Acrasis kona genome and developmental transcriptomes reveal deep origins of eukaryotic multicellular pathways.</title>
        <authorList>
            <person name="Sheikh S."/>
            <person name="Fu C.-J."/>
            <person name="Brown M.W."/>
            <person name="Baldauf S.L."/>
        </authorList>
    </citation>
    <scope>NUCLEOTIDE SEQUENCE [LARGE SCALE GENOMIC DNA]</scope>
    <source>
        <strain evidence="4 5">ATCC MYA-3509</strain>
    </source>
</reference>
<dbReference type="InterPro" id="IPR013809">
    <property type="entry name" value="ENTH"/>
</dbReference>
<dbReference type="PROSITE" id="PS50942">
    <property type="entry name" value="ENTH"/>
    <property type="match status" value="1"/>
</dbReference>
<dbReference type="GO" id="GO:0006897">
    <property type="term" value="P:endocytosis"/>
    <property type="evidence" value="ECO:0007669"/>
    <property type="project" value="TreeGrafter"/>
</dbReference>
<evidence type="ECO:0000259" key="3">
    <source>
        <dbReference type="PROSITE" id="PS50942"/>
    </source>
</evidence>
<dbReference type="Proteomes" id="UP001431209">
    <property type="component" value="Unassembled WGS sequence"/>
</dbReference>
<dbReference type="GO" id="GO:0005886">
    <property type="term" value="C:plasma membrane"/>
    <property type="evidence" value="ECO:0007669"/>
    <property type="project" value="TreeGrafter"/>
</dbReference>
<dbReference type="GO" id="GO:0005543">
    <property type="term" value="F:phospholipid binding"/>
    <property type="evidence" value="ECO:0007669"/>
    <property type="project" value="TreeGrafter"/>
</dbReference>
<gene>
    <name evidence="4" type="ORF">AKO1_001242</name>
</gene>
<dbReference type="GO" id="GO:0030276">
    <property type="term" value="F:clathrin binding"/>
    <property type="evidence" value="ECO:0007669"/>
    <property type="project" value="TreeGrafter"/>
</dbReference>
<dbReference type="GO" id="GO:0030125">
    <property type="term" value="C:clathrin vesicle coat"/>
    <property type="evidence" value="ECO:0007669"/>
    <property type="project" value="TreeGrafter"/>
</dbReference>
<dbReference type="Pfam" id="PF01417">
    <property type="entry name" value="ENTH"/>
    <property type="match status" value="1"/>
</dbReference>
<protein>
    <submittedName>
        <fullName evidence="4">Epsin</fullName>
    </submittedName>
</protein>
<dbReference type="CDD" id="cd03571">
    <property type="entry name" value="ENTH"/>
    <property type="match status" value="1"/>
</dbReference>
<dbReference type="AlphaFoldDB" id="A0AAW2ZCZ1"/>
<organism evidence="4 5">
    <name type="scientific">Acrasis kona</name>
    <dbReference type="NCBI Taxonomy" id="1008807"/>
    <lineage>
        <taxon>Eukaryota</taxon>
        <taxon>Discoba</taxon>
        <taxon>Heterolobosea</taxon>
        <taxon>Tetramitia</taxon>
        <taxon>Eutetramitia</taxon>
        <taxon>Acrasidae</taxon>
        <taxon>Acrasis</taxon>
    </lineage>
</organism>
<feature type="region of interest" description="Disordered" evidence="2">
    <location>
        <begin position="161"/>
        <end position="242"/>
    </location>
</feature>
<dbReference type="EMBL" id="JAOPGA020001282">
    <property type="protein sequence ID" value="KAL0486908.1"/>
    <property type="molecule type" value="Genomic_DNA"/>
</dbReference>